<accession>A0A178UWI7</accession>
<evidence type="ECO:0000256" key="2">
    <source>
        <dbReference type="ARBA" id="ARBA00005581"/>
    </source>
</evidence>
<gene>
    <name evidence="6" type="ordered locus">AXX17_At4g14990</name>
</gene>
<sequence length="127" mass="14964">MLIIAIFYGVNEACKENRIVLKNRLGHSKILQYHCHSPKVDLGVLYLDFNAIRIIKVKDEGVNITKWDCLFKHGINMRFHSYIQVYSQNTFAPQCDQLRQWSFTKSAIGFTYDDRRPSGPKYRWSTF</sequence>
<dbReference type="ExpressionAtlas" id="A0A178UWI7">
    <property type="expression patterns" value="baseline and differential"/>
</dbReference>
<evidence type="ECO:0000313" key="6">
    <source>
        <dbReference type="EMBL" id="OAO97504.1"/>
    </source>
</evidence>
<protein>
    <submittedName>
        <fullName evidence="6">Uncharacterized protein</fullName>
    </submittedName>
</protein>
<dbReference type="AlphaFoldDB" id="A0A178UWI7"/>
<keyword evidence="5" id="KW-0732">Signal</keyword>
<keyword evidence="3" id="KW-0713">Self-incompatibility</keyword>
<evidence type="ECO:0000256" key="3">
    <source>
        <dbReference type="ARBA" id="ARBA00022471"/>
    </source>
</evidence>
<evidence type="ECO:0000256" key="4">
    <source>
        <dbReference type="ARBA" id="ARBA00022525"/>
    </source>
</evidence>
<name>A0A178UWI7_ARATH</name>
<reference evidence="7" key="1">
    <citation type="journal article" date="2016" name="Proc. Natl. Acad. Sci. U.S.A.">
        <title>Chromosome-level assembly of Arabidopsis thaliana Ler reveals the extent of translocation and inversion polymorphisms.</title>
        <authorList>
            <person name="Zapata L."/>
            <person name="Ding J."/>
            <person name="Willing E.M."/>
            <person name="Hartwig B."/>
            <person name="Bezdan D."/>
            <person name="Jiao W.B."/>
            <person name="Patel V."/>
            <person name="Velikkakam James G."/>
            <person name="Koornneef M."/>
            <person name="Ossowski S."/>
            <person name="Schneeberger K."/>
        </authorList>
    </citation>
    <scope>NUCLEOTIDE SEQUENCE [LARGE SCALE GENOMIC DNA]</scope>
    <source>
        <strain evidence="7">cv. Landsberg erecta</strain>
    </source>
</reference>
<proteinExistence type="inferred from homology"/>
<comment type="subcellular location">
    <subcellularLocation>
        <location evidence="1">Secreted</location>
    </subcellularLocation>
</comment>
<comment type="similarity">
    <text evidence="2">Belongs to the plant self-incompatibility (S1) protein family.</text>
</comment>
<dbReference type="EMBL" id="LUHQ01000004">
    <property type="protein sequence ID" value="OAO97504.1"/>
    <property type="molecule type" value="Genomic_DNA"/>
</dbReference>
<dbReference type="GO" id="GO:0060320">
    <property type="term" value="P:rejection of self pollen"/>
    <property type="evidence" value="ECO:0007669"/>
    <property type="project" value="UniProtKB-KW"/>
</dbReference>
<evidence type="ECO:0000313" key="7">
    <source>
        <dbReference type="Proteomes" id="UP000078284"/>
    </source>
</evidence>
<dbReference type="GO" id="GO:0005576">
    <property type="term" value="C:extracellular region"/>
    <property type="evidence" value="ECO:0007669"/>
    <property type="project" value="UniProtKB-SubCell"/>
</dbReference>
<organism evidence="6 7">
    <name type="scientific">Arabidopsis thaliana</name>
    <name type="common">Mouse-ear cress</name>
    <dbReference type="NCBI Taxonomy" id="3702"/>
    <lineage>
        <taxon>Eukaryota</taxon>
        <taxon>Viridiplantae</taxon>
        <taxon>Streptophyta</taxon>
        <taxon>Embryophyta</taxon>
        <taxon>Tracheophyta</taxon>
        <taxon>Spermatophyta</taxon>
        <taxon>Magnoliopsida</taxon>
        <taxon>eudicotyledons</taxon>
        <taxon>Gunneridae</taxon>
        <taxon>Pentapetalae</taxon>
        <taxon>rosids</taxon>
        <taxon>malvids</taxon>
        <taxon>Brassicales</taxon>
        <taxon>Brassicaceae</taxon>
        <taxon>Camelineae</taxon>
        <taxon>Arabidopsis</taxon>
    </lineage>
</organism>
<comment type="caution">
    <text evidence="6">The sequence shown here is derived from an EMBL/GenBank/DDBJ whole genome shotgun (WGS) entry which is preliminary data.</text>
</comment>
<dbReference type="InterPro" id="IPR010264">
    <property type="entry name" value="Self-incomp_S1"/>
</dbReference>
<evidence type="ECO:0000256" key="1">
    <source>
        <dbReference type="ARBA" id="ARBA00004613"/>
    </source>
</evidence>
<evidence type="ECO:0000256" key="5">
    <source>
        <dbReference type="ARBA" id="ARBA00022729"/>
    </source>
</evidence>
<dbReference type="Pfam" id="PF05938">
    <property type="entry name" value="Self-incomp_S1"/>
    <property type="match status" value="1"/>
</dbReference>
<keyword evidence="4" id="KW-0964">Secreted</keyword>
<dbReference type="Proteomes" id="UP000078284">
    <property type="component" value="Chromosome 4"/>
</dbReference>